<comment type="catalytic activity">
    <reaction evidence="1">
        <text>a 5'-end (N(7)-methyl 5'-triphosphoguanosine)-ribonucleoside in mRNA + S-adenosyl-L-methionine = a 5'-end (N(7)-methyl 5'-triphosphoguanosine)-(2'-O-methyl-ribonucleoside) in mRNA + S-adenosyl-L-homocysteine + H(+)</text>
        <dbReference type="Rhea" id="RHEA:67020"/>
        <dbReference type="Rhea" id="RHEA-COMP:17167"/>
        <dbReference type="Rhea" id="RHEA-COMP:17168"/>
        <dbReference type="ChEBI" id="CHEBI:15378"/>
        <dbReference type="ChEBI" id="CHEBI:57856"/>
        <dbReference type="ChEBI" id="CHEBI:59789"/>
        <dbReference type="ChEBI" id="CHEBI:156461"/>
        <dbReference type="ChEBI" id="CHEBI:167609"/>
        <dbReference type="EC" id="2.1.1.57"/>
    </reaction>
</comment>
<dbReference type="Gene3D" id="3.40.50.12760">
    <property type="match status" value="1"/>
</dbReference>
<dbReference type="Proteomes" id="UP000243579">
    <property type="component" value="Unassembled WGS sequence"/>
</dbReference>
<dbReference type="PANTHER" id="PTHR16121:SF0">
    <property type="entry name" value="CAP-SPECIFIC MRNA (NUCLEOSIDE-2'-O-)-METHYLTRANSFERASE 1"/>
    <property type="match status" value="1"/>
</dbReference>
<dbReference type="InterPro" id="IPR025816">
    <property type="entry name" value="RrmJ-type_MeTrfase"/>
</dbReference>
<keyword evidence="1" id="KW-0949">S-adenosyl-L-methionine</keyword>
<dbReference type="GO" id="GO:0003676">
    <property type="term" value="F:nucleic acid binding"/>
    <property type="evidence" value="ECO:0007669"/>
    <property type="project" value="UniProtKB-UniRule"/>
</dbReference>
<dbReference type="EMBL" id="JNBR01001498">
    <property type="protein sequence ID" value="OQR86555.1"/>
    <property type="molecule type" value="Genomic_DNA"/>
</dbReference>
<keyword evidence="1" id="KW-0506">mRNA capping</keyword>
<dbReference type="PANTHER" id="PTHR16121">
    <property type="entry name" value="CAP-SPECIFIC MRNA (NUCLEOSIDE-2'-O-)-METHYLTRANSFERASE 1-RELATED"/>
    <property type="match status" value="1"/>
</dbReference>
<sequence>MDGDMAAAMGFTSFGKRKRRSSPTRRSKISAAAGYVMTPVEFLAQVEAKDIVLELTTDGDDEAGLMPELTAALDELVELKESLEDLNLTPGSFRKYRARANPYEHLGKGCFLNRSAMKMAELDARLGLASAEACSFADLCGAPGGFSEYLVYRTAQGFVRGFGMSIRPDDANDPLQWRLDDVTQVKVDISYGRDGTGDIYETDNALKEYPKGLDLVVADGGFQEARDRSNQEQLMHRLVLCETLAMTRLLREEGHFLCKTFELSTDFSVGLLYILHLHFAKIAIVKPLTSRPGSSERYIVGLGWKAFQPAHVIRHLTAANTAFAAGKVVRSLVSRDVWGADTAFVKFVERSGVAWVQAARCDAYGNAHRIASRQVKALHDIITVSEGRAVGSTTRLTT</sequence>
<protein>
    <recommendedName>
        <fullName evidence="1">Cap-specific mRNA (nucleoside-2'-O-)-methyltransferase 1</fullName>
        <ecNumber evidence="1">2.1.1.57</ecNumber>
    </recommendedName>
    <alternativeName>
        <fullName evidence="1">Cap1 2'O-ribose methyltransferase 1</fullName>
    </alternativeName>
</protein>
<dbReference type="Pfam" id="PF01728">
    <property type="entry name" value="FtsJ"/>
    <property type="match status" value="1"/>
</dbReference>
<proteinExistence type="predicted"/>
<dbReference type="PROSITE" id="PS51613">
    <property type="entry name" value="SAM_MT_RRMJ"/>
    <property type="match status" value="1"/>
</dbReference>
<keyword evidence="1" id="KW-0539">Nucleus</keyword>
<evidence type="ECO:0000313" key="4">
    <source>
        <dbReference type="Proteomes" id="UP000243579"/>
    </source>
</evidence>
<keyword evidence="1" id="KW-0507">mRNA processing</keyword>
<dbReference type="GO" id="GO:0006370">
    <property type="term" value="P:7-methylguanosine mRNA capping"/>
    <property type="evidence" value="ECO:0007669"/>
    <property type="project" value="UniProtKB-UniRule"/>
</dbReference>
<comment type="function">
    <text evidence="1">S-adenosyl-L-methionine-dependent methyltransferase that mediates RNA cap1 2'-O-ribose methylation to the 5'-cap structure of RNAs. Methylates the ribose of the first nucleotide of a m(7)GpppG-capped mRNA to produce m(7)GpppNmp (cap1).</text>
</comment>
<evidence type="ECO:0000259" key="2">
    <source>
        <dbReference type="PROSITE" id="PS51613"/>
    </source>
</evidence>
<dbReference type="AlphaFoldDB" id="A0A1V9YLE9"/>
<dbReference type="SUPFAM" id="SSF53335">
    <property type="entry name" value="S-adenosyl-L-methionine-dependent methyltransferases"/>
    <property type="match status" value="1"/>
</dbReference>
<evidence type="ECO:0000313" key="3">
    <source>
        <dbReference type="EMBL" id="OQR86555.1"/>
    </source>
</evidence>
<dbReference type="GO" id="GO:0005737">
    <property type="term" value="C:cytoplasm"/>
    <property type="evidence" value="ECO:0007669"/>
    <property type="project" value="TreeGrafter"/>
</dbReference>
<comment type="subcellular location">
    <subcellularLocation>
        <location evidence="1">Nucleus</location>
    </subcellularLocation>
</comment>
<dbReference type="GO" id="GO:0032259">
    <property type="term" value="P:methylation"/>
    <property type="evidence" value="ECO:0007669"/>
    <property type="project" value="UniProtKB-KW"/>
</dbReference>
<keyword evidence="4" id="KW-1185">Reference proteome</keyword>
<gene>
    <name evidence="3" type="ORF">ACHHYP_10424</name>
</gene>
<comment type="caution">
    <text evidence="3">The sequence shown here is derived from an EMBL/GenBank/DDBJ whole genome shotgun (WGS) entry which is preliminary data.</text>
</comment>
<dbReference type="GO" id="GO:0005634">
    <property type="term" value="C:nucleus"/>
    <property type="evidence" value="ECO:0007669"/>
    <property type="project" value="UniProtKB-SubCell"/>
</dbReference>
<dbReference type="InterPro" id="IPR050851">
    <property type="entry name" value="mRNA_Cap_2O-Ribose_MeTrfase"/>
</dbReference>
<evidence type="ECO:0000256" key="1">
    <source>
        <dbReference type="RuleBase" id="RU368012"/>
    </source>
</evidence>
<dbReference type="STRING" id="1202772.A0A1V9YLE9"/>
<reference evidence="3 4" key="1">
    <citation type="journal article" date="2014" name="Genome Biol. Evol.">
        <title>The secreted proteins of Achlya hypogyna and Thraustotheca clavata identify the ancestral oomycete secretome and reveal gene acquisitions by horizontal gene transfer.</title>
        <authorList>
            <person name="Misner I."/>
            <person name="Blouin N."/>
            <person name="Leonard G."/>
            <person name="Richards T.A."/>
            <person name="Lane C.E."/>
        </authorList>
    </citation>
    <scope>NUCLEOTIDE SEQUENCE [LARGE SCALE GENOMIC DNA]</scope>
    <source>
        <strain evidence="3 4">ATCC 48635</strain>
    </source>
</reference>
<dbReference type="EC" id="2.1.1.57" evidence="1"/>
<keyword evidence="1" id="KW-0808">Transferase</keyword>
<dbReference type="GO" id="GO:0016556">
    <property type="term" value="P:mRNA modification"/>
    <property type="evidence" value="ECO:0007669"/>
    <property type="project" value="UniProtKB-UniRule"/>
</dbReference>
<name>A0A1V9YLE9_ACHHY</name>
<keyword evidence="1" id="KW-0489">Methyltransferase</keyword>
<dbReference type="OrthoDB" id="10251234at2759"/>
<dbReference type="GO" id="GO:0004483">
    <property type="term" value="F:methyltransferase cap1 activity"/>
    <property type="evidence" value="ECO:0007669"/>
    <property type="project" value="UniProtKB-UniRule"/>
</dbReference>
<accession>A0A1V9YLE9</accession>
<feature type="domain" description="RrmJ-type SAM-dependent 2'-O-MTase" evidence="2">
    <location>
        <begin position="110"/>
        <end position="305"/>
    </location>
</feature>
<dbReference type="InterPro" id="IPR002877">
    <property type="entry name" value="RNA_MeTrfase_FtsJ_dom"/>
</dbReference>
<dbReference type="InterPro" id="IPR029063">
    <property type="entry name" value="SAM-dependent_MTases_sf"/>
</dbReference>
<organism evidence="3 4">
    <name type="scientific">Achlya hypogyna</name>
    <name type="common">Oomycete</name>
    <name type="synonym">Protoachlya hypogyna</name>
    <dbReference type="NCBI Taxonomy" id="1202772"/>
    <lineage>
        <taxon>Eukaryota</taxon>
        <taxon>Sar</taxon>
        <taxon>Stramenopiles</taxon>
        <taxon>Oomycota</taxon>
        <taxon>Saprolegniomycetes</taxon>
        <taxon>Saprolegniales</taxon>
        <taxon>Achlyaceae</taxon>
        <taxon>Achlya</taxon>
    </lineage>
</organism>